<feature type="domain" description="ABM" evidence="1">
    <location>
        <begin position="2"/>
        <end position="91"/>
    </location>
</feature>
<dbReference type="PROSITE" id="PS51725">
    <property type="entry name" value="ABM"/>
    <property type="match status" value="1"/>
</dbReference>
<dbReference type="InterPro" id="IPR011008">
    <property type="entry name" value="Dimeric_a/b-barrel"/>
</dbReference>
<proteinExistence type="predicted"/>
<accession>A0A2U8HJY0</accession>
<dbReference type="GO" id="GO:0005829">
    <property type="term" value="C:cytosol"/>
    <property type="evidence" value="ECO:0007669"/>
    <property type="project" value="TreeGrafter"/>
</dbReference>
<dbReference type="PANTHER" id="PTHR33336:SF1">
    <property type="entry name" value="(4S)-4-HYDROXY-5-PHOSPHONOOXYPENTANE-2,3-DIONE ISOMERASE"/>
    <property type="match status" value="1"/>
</dbReference>
<dbReference type="Proteomes" id="UP000244915">
    <property type="component" value="Plasmid unnamed1"/>
</dbReference>
<evidence type="ECO:0000259" key="1">
    <source>
        <dbReference type="PROSITE" id="PS51725"/>
    </source>
</evidence>
<reference evidence="2 3" key="1">
    <citation type="submission" date="2017-06" db="EMBL/GenBank/DDBJ databases">
        <title>Yangia sp. YSBP01 complete genome sequence.</title>
        <authorList>
            <person name="Woo J.-H."/>
            <person name="Kim H.-S."/>
        </authorList>
    </citation>
    <scope>NUCLEOTIDE SEQUENCE [LARGE SCALE GENOMIC DNA]</scope>
    <source>
        <strain evidence="2 3">YSBP01</strain>
        <plasmid evidence="2 3">unnamed1</plasmid>
    </source>
</reference>
<dbReference type="InterPro" id="IPR050744">
    <property type="entry name" value="AI-2_Isomerase_LsrG"/>
</dbReference>
<evidence type="ECO:0000313" key="2">
    <source>
        <dbReference type="EMBL" id="AWI86078.1"/>
    </source>
</evidence>
<dbReference type="PANTHER" id="PTHR33336">
    <property type="entry name" value="QUINOL MONOOXYGENASE YGIN-RELATED"/>
    <property type="match status" value="1"/>
</dbReference>
<keyword evidence="2" id="KW-0614">Plasmid</keyword>
<dbReference type="EMBL" id="CP022191">
    <property type="protein sequence ID" value="AWI86078.1"/>
    <property type="molecule type" value="Genomic_DNA"/>
</dbReference>
<protein>
    <submittedName>
        <fullName evidence="2">Autoinducer-2 (AI-2) modifying protein LsrG</fullName>
    </submittedName>
</protein>
<dbReference type="Pfam" id="PF03992">
    <property type="entry name" value="ABM"/>
    <property type="match status" value="1"/>
</dbReference>
<geneLocation type="plasmid" evidence="2 3">
    <name>unnamed1</name>
</geneLocation>
<gene>
    <name evidence="2" type="ORF">CEW88_20220</name>
</gene>
<dbReference type="OrthoDB" id="287932at2"/>
<dbReference type="AlphaFoldDB" id="A0A2U8HJY0"/>
<organism evidence="2 3">
    <name type="scientific">Alloyangia pacifica</name>
    <dbReference type="NCBI Taxonomy" id="311180"/>
    <lineage>
        <taxon>Bacteria</taxon>
        <taxon>Pseudomonadati</taxon>
        <taxon>Pseudomonadota</taxon>
        <taxon>Alphaproteobacteria</taxon>
        <taxon>Rhodobacterales</taxon>
        <taxon>Roseobacteraceae</taxon>
        <taxon>Alloyangia</taxon>
    </lineage>
</organism>
<sequence>MLIQLVNIKVQEGTRDTFLKAFTLNCEGTRKEPGNLRFDLLHDPADENNFYVYEIFESEAALDEHRKTPHYQTCVSMIDPITLGGRSKTYFSPVLIQDQAPA</sequence>
<dbReference type="InterPro" id="IPR007138">
    <property type="entry name" value="ABM_dom"/>
</dbReference>
<evidence type="ECO:0000313" key="3">
    <source>
        <dbReference type="Proteomes" id="UP000244915"/>
    </source>
</evidence>
<name>A0A2U8HJY0_9RHOB</name>
<dbReference type="GO" id="GO:0016491">
    <property type="term" value="F:oxidoreductase activity"/>
    <property type="evidence" value="ECO:0007669"/>
    <property type="project" value="TreeGrafter"/>
</dbReference>
<dbReference type="SUPFAM" id="SSF54909">
    <property type="entry name" value="Dimeric alpha+beta barrel"/>
    <property type="match status" value="1"/>
</dbReference>
<dbReference type="KEGG" id="ypac:CEW88_20220"/>
<dbReference type="RefSeq" id="WP_108970181.1">
    <property type="nucleotide sequence ID" value="NZ_CP022191.1"/>
</dbReference>
<dbReference type="Gene3D" id="3.30.70.100">
    <property type="match status" value="1"/>
</dbReference>